<dbReference type="OrthoDB" id="9810614at2"/>
<feature type="transmembrane region" description="Helical" evidence="5">
    <location>
        <begin position="290"/>
        <end position="314"/>
    </location>
</feature>
<feature type="transmembrane region" description="Helical" evidence="5">
    <location>
        <begin position="354"/>
        <end position="372"/>
    </location>
</feature>
<dbReference type="SUPFAM" id="SSF103473">
    <property type="entry name" value="MFS general substrate transporter"/>
    <property type="match status" value="1"/>
</dbReference>
<keyword evidence="3 5" id="KW-0472">Membrane</keyword>
<dbReference type="GO" id="GO:0022857">
    <property type="term" value="F:transmembrane transporter activity"/>
    <property type="evidence" value="ECO:0007669"/>
    <property type="project" value="InterPro"/>
</dbReference>
<organism evidence="6 7">
    <name type="scientific">Lysobacter defluvii IMMIB APB-9 = DSM 18482</name>
    <dbReference type="NCBI Taxonomy" id="1385515"/>
    <lineage>
        <taxon>Bacteria</taxon>
        <taxon>Pseudomonadati</taxon>
        <taxon>Pseudomonadota</taxon>
        <taxon>Gammaproteobacteria</taxon>
        <taxon>Lysobacterales</taxon>
        <taxon>Lysobacteraceae</taxon>
        <taxon>Novilysobacter</taxon>
    </lineage>
</organism>
<dbReference type="Gene3D" id="1.20.1250.20">
    <property type="entry name" value="MFS general substrate transporter like domains"/>
    <property type="match status" value="2"/>
</dbReference>
<feature type="transmembrane region" description="Helical" evidence="5">
    <location>
        <begin position="326"/>
        <end position="348"/>
    </location>
</feature>
<feature type="transmembrane region" description="Helical" evidence="5">
    <location>
        <begin position="98"/>
        <end position="119"/>
    </location>
</feature>
<dbReference type="Pfam" id="PF07690">
    <property type="entry name" value="MFS_1"/>
    <property type="match status" value="2"/>
</dbReference>
<keyword evidence="7" id="KW-1185">Reference proteome</keyword>
<feature type="transmembrane region" description="Helical" evidence="5">
    <location>
        <begin position="196"/>
        <end position="220"/>
    </location>
</feature>
<feature type="transmembrane region" description="Helical" evidence="5">
    <location>
        <begin position="232"/>
        <end position="253"/>
    </location>
</feature>
<feature type="transmembrane region" description="Helical" evidence="5">
    <location>
        <begin position="156"/>
        <end position="175"/>
    </location>
</feature>
<feature type="transmembrane region" description="Helical" evidence="5">
    <location>
        <begin position="73"/>
        <end position="92"/>
    </location>
</feature>
<feature type="transmembrane region" description="Helical" evidence="5">
    <location>
        <begin position="40"/>
        <end position="61"/>
    </location>
</feature>
<evidence type="ECO:0000313" key="6">
    <source>
        <dbReference type="EMBL" id="KGO98751.1"/>
    </source>
</evidence>
<reference evidence="6 7" key="1">
    <citation type="submission" date="2013-08" db="EMBL/GenBank/DDBJ databases">
        <title>Genomic analysis of Lysobacter defluvii.</title>
        <authorList>
            <person name="Wang Q."/>
            <person name="Wang G."/>
        </authorList>
    </citation>
    <scope>NUCLEOTIDE SEQUENCE [LARGE SCALE GENOMIC DNA]</scope>
    <source>
        <strain evidence="6 7">IMMIB APB-9</strain>
    </source>
</reference>
<dbReference type="EMBL" id="AVBH01000052">
    <property type="protein sequence ID" value="KGO98751.1"/>
    <property type="molecule type" value="Genomic_DNA"/>
</dbReference>
<evidence type="ECO:0000256" key="3">
    <source>
        <dbReference type="ARBA" id="ARBA00023136"/>
    </source>
</evidence>
<dbReference type="RefSeq" id="WP_027070621.1">
    <property type="nucleotide sequence ID" value="NZ_AVBH01000052.1"/>
</dbReference>
<evidence type="ECO:0000256" key="4">
    <source>
        <dbReference type="SAM" id="MobiDB-lite"/>
    </source>
</evidence>
<evidence type="ECO:0000256" key="1">
    <source>
        <dbReference type="ARBA" id="ARBA00022692"/>
    </source>
</evidence>
<evidence type="ECO:0000256" key="2">
    <source>
        <dbReference type="ARBA" id="ARBA00022989"/>
    </source>
</evidence>
<feature type="transmembrane region" description="Helical" evidence="5">
    <location>
        <begin position="131"/>
        <end position="150"/>
    </location>
</feature>
<dbReference type="CDD" id="cd17477">
    <property type="entry name" value="MFS_YcaD_like"/>
    <property type="match status" value="1"/>
</dbReference>
<dbReference type="Proteomes" id="UP000030003">
    <property type="component" value="Unassembled WGS sequence"/>
</dbReference>
<dbReference type="STRING" id="1385515.GCA_000423325_01937"/>
<feature type="region of interest" description="Disordered" evidence="4">
    <location>
        <begin position="395"/>
        <end position="419"/>
    </location>
</feature>
<keyword evidence="1 5" id="KW-0812">Transmembrane</keyword>
<dbReference type="PANTHER" id="PTHR23521:SF3">
    <property type="entry name" value="MFS TRANSPORTER"/>
    <property type="match status" value="1"/>
</dbReference>
<sequence length="419" mass="43485">MIATVRPLAALLAGVAILLTGTGMLGSLLGVRGQMEGFSAQTLGLVMSCYFVGFLAGTYFTPGLIQRIGHIRAFAFFASATAASVLLHPVLVDPWAWALLRAVTGAALVGWYTVIESWLNAQAPREQRGQVFAVYMAVNLGAVALGQLLLGANDPGGFVAFSLVAILVCVATLPVTASRMVQPSFPRTPRMAPAEIFRIAPAAGSGALASGLVMGGFWGLAPVYATTLGLEVGEVALMMFAAVAGGALLQWPIGRLSDRGDRRTTLVLVSLAACGLSVALWSQGAESRPMLYALFFAYGGMVFAVNPVCVAHLLDHLPAERIMAGGSSLLLVHGAGSALGPMLAGALMDRIGPAALPAFFAAVLLLLAFVAAGRRLLRRRDRTAPAHFHAMQGTTPSALEMLPETHPEDAADGGGSPRA</sequence>
<dbReference type="AlphaFoldDB" id="A0A0A0MBF7"/>
<comment type="caution">
    <text evidence="6">The sequence shown here is derived from an EMBL/GenBank/DDBJ whole genome shotgun (WGS) entry which is preliminary data.</text>
</comment>
<dbReference type="eggNOG" id="COG2814">
    <property type="taxonomic scope" value="Bacteria"/>
</dbReference>
<evidence type="ECO:0000313" key="7">
    <source>
        <dbReference type="Proteomes" id="UP000030003"/>
    </source>
</evidence>
<dbReference type="InterPro" id="IPR047200">
    <property type="entry name" value="MFS_YcaD-like"/>
</dbReference>
<dbReference type="InterPro" id="IPR036259">
    <property type="entry name" value="MFS_trans_sf"/>
</dbReference>
<evidence type="ECO:0000256" key="5">
    <source>
        <dbReference type="SAM" id="Phobius"/>
    </source>
</evidence>
<proteinExistence type="predicted"/>
<dbReference type="InterPro" id="IPR011701">
    <property type="entry name" value="MFS"/>
</dbReference>
<name>A0A0A0MBF7_9GAMM</name>
<dbReference type="GO" id="GO:0005886">
    <property type="term" value="C:plasma membrane"/>
    <property type="evidence" value="ECO:0007669"/>
    <property type="project" value="TreeGrafter"/>
</dbReference>
<gene>
    <name evidence="6" type="ORF">N791_10770</name>
</gene>
<feature type="transmembrane region" description="Helical" evidence="5">
    <location>
        <begin position="265"/>
        <end position="284"/>
    </location>
</feature>
<dbReference type="PANTHER" id="PTHR23521">
    <property type="entry name" value="TRANSPORTER MFS SUPERFAMILY"/>
    <property type="match status" value="1"/>
</dbReference>
<protein>
    <submittedName>
        <fullName evidence="6">MFS transporter</fullName>
    </submittedName>
</protein>
<keyword evidence="2 5" id="KW-1133">Transmembrane helix</keyword>
<accession>A0A0A0MBF7</accession>